<accession>A0AAE3M9E8</accession>
<gene>
    <name evidence="4" type="ORF">OM075_23795</name>
</gene>
<proteinExistence type="predicted"/>
<dbReference type="Proteomes" id="UP001209229">
    <property type="component" value="Unassembled WGS sequence"/>
</dbReference>
<dbReference type="AlphaFoldDB" id="A0AAE3M9E8"/>
<dbReference type="RefSeq" id="WP_301193053.1">
    <property type="nucleotide sequence ID" value="NZ_JAPDPJ010000117.1"/>
</dbReference>
<evidence type="ECO:0000313" key="5">
    <source>
        <dbReference type="Proteomes" id="UP001209229"/>
    </source>
</evidence>
<reference evidence="4" key="1">
    <citation type="submission" date="2022-10" db="EMBL/GenBank/DDBJ databases">
        <authorList>
            <person name="Yu W.X."/>
        </authorList>
    </citation>
    <scope>NUCLEOTIDE SEQUENCE</scope>
    <source>
        <strain evidence="4">AAT</strain>
    </source>
</reference>
<name>A0AAE3M9E8_9BACT</name>
<dbReference type="Pfam" id="PF03629">
    <property type="entry name" value="SASA"/>
    <property type="match status" value="1"/>
</dbReference>
<evidence type="ECO:0000256" key="1">
    <source>
        <dbReference type="ARBA" id="ARBA00022801"/>
    </source>
</evidence>
<evidence type="ECO:0000313" key="4">
    <source>
        <dbReference type="EMBL" id="MCW3789503.1"/>
    </source>
</evidence>
<keyword evidence="5" id="KW-1185">Reference proteome</keyword>
<dbReference type="PANTHER" id="PTHR31988">
    <property type="entry name" value="ESTERASE, PUTATIVE (DUF303)-RELATED"/>
    <property type="match status" value="1"/>
</dbReference>
<evidence type="ECO:0000256" key="2">
    <source>
        <dbReference type="SAM" id="SignalP"/>
    </source>
</evidence>
<protein>
    <submittedName>
        <fullName evidence="4">Sialate O-acetylesterase</fullName>
    </submittedName>
</protein>
<dbReference type="InterPro" id="IPR052940">
    <property type="entry name" value="Carb_Esterase_6"/>
</dbReference>
<dbReference type="EMBL" id="JAPDPJ010000117">
    <property type="protein sequence ID" value="MCW3789503.1"/>
    <property type="molecule type" value="Genomic_DNA"/>
</dbReference>
<comment type="caution">
    <text evidence="4">The sequence shown here is derived from an EMBL/GenBank/DDBJ whole genome shotgun (WGS) entry which is preliminary data.</text>
</comment>
<keyword evidence="1" id="KW-0378">Hydrolase</keyword>
<dbReference type="GO" id="GO:0016788">
    <property type="term" value="F:hydrolase activity, acting on ester bonds"/>
    <property type="evidence" value="ECO:0007669"/>
    <property type="project" value="UniProtKB-ARBA"/>
</dbReference>
<keyword evidence="2" id="KW-0732">Signal</keyword>
<feature type="signal peptide" evidence="2">
    <location>
        <begin position="1"/>
        <end position="22"/>
    </location>
</feature>
<feature type="domain" description="Sialate O-acetylesterase" evidence="3">
    <location>
        <begin position="31"/>
        <end position="301"/>
    </location>
</feature>
<dbReference type="InterPro" id="IPR036514">
    <property type="entry name" value="SGNH_hydro_sf"/>
</dbReference>
<feature type="chain" id="PRO_5042109060" evidence="2">
    <location>
        <begin position="23"/>
        <end position="313"/>
    </location>
</feature>
<organism evidence="4 5">
    <name type="scientific">Plebeiibacterium sediminum</name>
    <dbReference type="NCBI Taxonomy" id="2992112"/>
    <lineage>
        <taxon>Bacteria</taxon>
        <taxon>Pseudomonadati</taxon>
        <taxon>Bacteroidota</taxon>
        <taxon>Bacteroidia</taxon>
        <taxon>Marinilabiliales</taxon>
        <taxon>Marinilabiliaceae</taxon>
        <taxon>Plebeiibacterium</taxon>
    </lineage>
</organism>
<dbReference type="SUPFAM" id="SSF52266">
    <property type="entry name" value="SGNH hydrolase"/>
    <property type="match status" value="1"/>
</dbReference>
<dbReference type="PANTHER" id="PTHR31988:SF19">
    <property type="entry name" value="9-O-ACETYL-N-ACETYLNEURAMINIC ACID DEACETYLASE-RELATED"/>
    <property type="match status" value="1"/>
</dbReference>
<evidence type="ECO:0000259" key="3">
    <source>
        <dbReference type="Pfam" id="PF03629"/>
    </source>
</evidence>
<dbReference type="Gene3D" id="3.40.50.1110">
    <property type="entry name" value="SGNH hydrolase"/>
    <property type="match status" value="1"/>
</dbReference>
<dbReference type="InterPro" id="IPR005181">
    <property type="entry name" value="SASA"/>
</dbReference>
<sequence length="313" mass="34981">MNFKSIGLLLISLVTISAVSFAQKSKKDTIKVFLLAGQSNMDGYGYVKDLPKDLSKTQKDIWIFHGNSAADDDTKKGSKGMWAQLKPGHGVGFNTDGEKNNLSDRFGVELSFAQRIQELYPNDKIAIIKYSRGGTAIDTLVGSGAGCWEPDFNGKTGINQYDHCLKTIQNAFSVNDINNDGKEDVLVPMGIVWMQGESDAHSEETGLRYYYNLKRLMNLLRASLRVDDLPVVVGKISDSWNDPDGKVWDWGELVQYAEEKFAKTDAKAGIVRTTRYYKYSDKWHYDSPGFIDLGKQFANKAYELNEGKAPEAK</sequence>